<dbReference type="PATRIC" id="fig|1304275.5.peg.3254"/>
<evidence type="ECO:0000256" key="3">
    <source>
        <dbReference type="ARBA" id="ARBA00009948"/>
    </source>
</evidence>
<dbReference type="InterPro" id="IPR013792">
    <property type="entry name" value="RNA3'P_cycl/enolpyr_Trfase_a/b"/>
</dbReference>
<dbReference type="OrthoDB" id="9809920at2"/>
<comment type="caution">
    <text evidence="9">Lacks conserved residue(s) required for the propagation of feature annotation.</text>
</comment>
<feature type="domain" description="Enolpyruvate transferase" evidence="10">
    <location>
        <begin position="8"/>
        <end position="426"/>
    </location>
</feature>
<comment type="similarity">
    <text evidence="3 9">Belongs to the EPSP synthase family.</text>
</comment>
<evidence type="ECO:0000256" key="6">
    <source>
        <dbReference type="ARBA" id="ARBA00022679"/>
    </source>
</evidence>
<evidence type="ECO:0000256" key="8">
    <source>
        <dbReference type="ARBA" id="ARBA00044633"/>
    </source>
</evidence>
<feature type="binding site" evidence="9">
    <location>
        <position position="24"/>
    </location>
    <ligand>
        <name>phosphoenolpyruvate</name>
        <dbReference type="ChEBI" id="CHEBI:58702"/>
    </ligand>
</feature>
<dbReference type="CDD" id="cd01556">
    <property type="entry name" value="EPSP_synthase"/>
    <property type="match status" value="1"/>
</dbReference>
<keyword evidence="4 9" id="KW-0963">Cytoplasm</keyword>
<dbReference type="PANTHER" id="PTHR21090:SF5">
    <property type="entry name" value="PENTAFUNCTIONAL AROM POLYPEPTIDE"/>
    <property type="match status" value="1"/>
</dbReference>
<dbReference type="SUPFAM" id="SSF55205">
    <property type="entry name" value="EPT/RTPC-like"/>
    <property type="match status" value="1"/>
</dbReference>
<gene>
    <name evidence="9" type="primary">aroA</name>
    <name evidence="11" type="ORF">C41B8_15902</name>
</gene>
<dbReference type="Gene3D" id="3.65.10.10">
    <property type="entry name" value="Enolpyruvate transferase domain"/>
    <property type="match status" value="2"/>
</dbReference>
<dbReference type="RefSeq" id="WP_037340429.1">
    <property type="nucleotide sequence ID" value="NZ_APNK01000035.1"/>
</dbReference>
<dbReference type="InterPro" id="IPR023193">
    <property type="entry name" value="EPSP_synthase_CS"/>
</dbReference>
<keyword evidence="7 9" id="KW-0057">Aromatic amino acid biosynthesis</keyword>
<sequence>MSGKSFHVQPGGALGGDIRVPGDKSISHRAIMFAALADGTTRISGFLESADCLATLNAFGAMGLSHELDQGARVITGMGMRGLRAPAAPLDLGNSGTSMRLLSGIMAGQAFDSVLTGDASLSRRPMKRVIEPLWQMGAHIEGRDGDRAPLAITGGVKLNAIDYTPPVASAQIKSCVLLAGLYADGTTRVHEPGVSRDHTERMLSAFGVTVERDGDTVSVAGGQSLTATDVAVPADLSSAAFFMVGASIAPDSDITLRGVGINATRRGVIDVLLAMGADITLLDERDQAGEPVADIRVRSAELHGIEIGADEVELAIDECPALFVAAACARGTTRVTGAGELRVKECDRIAVMAEGLARLGVECHELEDGIVIVGRPDAPSFSGGSIASHEDHRIAMSFAMAALRASGPVIIDDCDYVDTSFPGFVELAAQAGLGIQARATE</sequence>
<feature type="binding site" evidence="9">
    <location>
        <position position="344"/>
    </location>
    <ligand>
        <name>3-phosphoshikimate</name>
        <dbReference type="ChEBI" id="CHEBI:145989"/>
    </ligand>
</feature>
<dbReference type="NCBIfam" id="TIGR01356">
    <property type="entry name" value="aroA"/>
    <property type="match status" value="1"/>
</dbReference>
<evidence type="ECO:0000256" key="9">
    <source>
        <dbReference type="HAMAP-Rule" id="MF_00210"/>
    </source>
</evidence>
<dbReference type="eggNOG" id="COG0128">
    <property type="taxonomic scope" value="Bacteria"/>
</dbReference>
<dbReference type="GO" id="GO:0003866">
    <property type="term" value="F:3-phosphoshikimate 1-carboxyvinyltransferase activity"/>
    <property type="evidence" value="ECO:0007669"/>
    <property type="project" value="UniProtKB-UniRule"/>
</dbReference>
<evidence type="ECO:0000256" key="5">
    <source>
        <dbReference type="ARBA" id="ARBA00022605"/>
    </source>
</evidence>
<dbReference type="PIRSF" id="PIRSF000505">
    <property type="entry name" value="EPSPS"/>
    <property type="match status" value="1"/>
</dbReference>
<feature type="binding site" evidence="9">
    <location>
        <position position="317"/>
    </location>
    <ligand>
        <name>3-phosphoshikimate</name>
        <dbReference type="ChEBI" id="CHEBI:145989"/>
    </ligand>
</feature>
<keyword evidence="12" id="KW-1185">Reference proteome</keyword>
<feature type="binding site" evidence="9">
    <location>
        <position position="348"/>
    </location>
    <ligand>
        <name>phosphoenolpyruvate</name>
        <dbReference type="ChEBI" id="CHEBI:58702"/>
    </ligand>
</feature>
<feature type="binding site" evidence="9">
    <location>
        <position position="25"/>
    </location>
    <ligand>
        <name>3-phosphoshikimate</name>
        <dbReference type="ChEBI" id="CHEBI:145989"/>
    </ligand>
</feature>
<keyword evidence="6 9" id="KW-0808">Transferase</keyword>
<comment type="function">
    <text evidence="1 9">Catalyzes the transfer of the enolpyruvyl moiety of phosphoenolpyruvate (PEP) to the 5-hydroxyl of shikimate-3-phosphate (S3P) to produce enolpyruvyl shikimate-3-phosphate and inorganic phosphate.</text>
</comment>
<dbReference type="AlphaFoldDB" id="A0A084IHQ1"/>
<dbReference type="GO" id="GO:0008652">
    <property type="term" value="P:amino acid biosynthetic process"/>
    <property type="evidence" value="ECO:0007669"/>
    <property type="project" value="UniProtKB-KW"/>
</dbReference>
<organism evidence="11 12">
    <name type="scientific">Salinisphaera hydrothermalis (strain C41B8)</name>
    <dbReference type="NCBI Taxonomy" id="1304275"/>
    <lineage>
        <taxon>Bacteria</taxon>
        <taxon>Pseudomonadati</taxon>
        <taxon>Pseudomonadota</taxon>
        <taxon>Gammaproteobacteria</taxon>
        <taxon>Salinisphaerales</taxon>
        <taxon>Salinisphaeraceae</taxon>
        <taxon>Salinisphaera</taxon>
    </lineage>
</organism>
<dbReference type="PROSITE" id="PS00885">
    <property type="entry name" value="EPSP_SYNTHASE_2"/>
    <property type="match status" value="1"/>
</dbReference>
<dbReference type="PROSITE" id="PS00104">
    <property type="entry name" value="EPSP_SYNTHASE_1"/>
    <property type="match status" value="1"/>
</dbReference>
<dbReference type="EC" id="2.5.1.19" evidence="9"/>
<dbReference type="GO" id="GO:0005737">
    <property type="term" value="C:cytoplasm"/>
    <property type="evidence" value="ECO:0007669"/>
    <property type="project" value="UniProtKB-SubCell"/>
</dbReference>
<dbReference type="FunFam" id="3.65.10.10:FF:000006">
    <property type="entry name" value="3-phosphoshikimate 1-carboxyvinyltransferase"/>
    <property type="match status" value="1"/>
</dbReference>
<dbReference type="GO" id="GO:0009423">
    <property type="term" value="P:chorismate biosynthetic process"/>
    <property type="evidence" value="ECO:0007669"/>
    <property type="project" value="UniProtKB-UniRule"/>
</dbReference>
<comment type="pathway">
    <text evidence="2 9">Metabolic intermediate biosynthesis; chorismate biosynthesis; chorismate from D-erythrose 4-phosphate and phosphoenolpyruvate: step 6/7.</text>
</comment>
<feature type="binding site" evidence="9">
    <location>
        <position position="29"/>
    </location>
    <ligand>
        <name>3-phosphoshikimate</name>
        <dbReference type="ChEBI" id="CHEBI:145989"/>
    </ligand>
</feature>
<dbReference type="InterPro" id="IPR001986">
    <property type="entry name" value="Enolpyruvate_Tfrase_dom"/>
</dbReference>
<feature type="binding site" evidence="9">
    <location>
        <position position="171"/>
    </location>
    <ligand>
        <name>3-phosphoshikimate</name>
        <dbReference type="ChEBI" id="CHEBI:145989"/>
    </ligand>
</feature>
<accession>A0A084IHQ1</accession>
<feature type="binding site" evidence="9">
    <location>
        <position position="124"/>
    </location>
    <ligand>
        <name>phosphoenolpyruvate</name>
        <dbReference type="ChEBI" id="CHEBI:58702"/>
    </ligand>
</feature>
<feature type="binding site" evidence="9">
    <location>
        <position position="171"/>
    </location>
    <ligand>
        <name>phosphoenolpyruvate</name>
        <dbReference type="ChEBI" id="CHEBI:58702"/>
    </ligand>
</feature>
<dbReference type="Proteomes" id="UP000028302">
    <property type="component" value="Unassembled WGS sequence"/>
</dbReference>
<evidence type="ECO:0000256" key="1">
    <source>
        <dbReference type="ARBA" id="ARBA00002174"/>
    </source>
</evidence>
<feature type="active site" description="Proton acceptor" evidence="9">
    <location>
        <position position="317"/>
    </location>
</feature>
<name>A0A084IHQ1_SALHC</name>
<dbReference type="UniPathway" id="UPA00053">
    <property type="reaction ID" value="UER00089"/>
</dbReference>
<dbReference type="Pfam" id="PF00275">
    <property type="entry name" value="EPSP_synthase"/>
    <property type="match status" value="1"/>
</dbReference>
<dbReference type="EMBL" id="APNK01000035">
    <property type="protein sequence ID" value="KEZ76235.1"/>
    <property type="molecule type" value="Genomic_DNA"/>
</dbReference>
<protein>
    <recommendedName>
        <fullName evidence="9">3-phosphoshikimate 1-carboxyvinyltransferase</fullName>
        <ecNumber evidence="9">2.5.1.19</ecNumber>
    </recommendedName>
    <alternativeName>
        <fullName evidence="9">5-enolpyruvylshikimate-3-phosphate synthase</fullName>
        <shortName evidence="9">EPSP synthase</shortName>
        <shortName evidence="9">EPSPS</shortName>
    </alternativeName>
</protein>
<proteinExistence type="inferred from homology"/>
<dbReference type="PANTHER" id="PTHR21090">
    <property type="entry name" value="AROM/DEHYDROQUINATE SYNTHASE"/>
    <property type="match status" value="1"/>
</dbReference>
<comment type="catalytic activity">
    <reaction evidence="8">
        <text>3-phosphoshikimate + phosphoenolpyruvate = 5-O-(1-carboxyvinyl)-3-phosphoshikimate + phosphate</text>
        <dbReference type="Rhea" id="RHEA:21256"/>
        <dbReference type="ChEBI" id="CHEBI:43474"/>
        <dbReference type="ChEBI" id="CHEBI:57701"/>
        <dbReference type="ChEBI" id="CHEBI:58702"/>
        <dbReference type="ChEBI" id="CHEBI:145989"/>
        <dbReference type="EC" id="2.5.1.19"/>
    </reaction>
    <physiologicalReaction direction="left-to-right" evidence="8">
        <dbReference type="Rhea" id="RHEA:21257"/>
    </physiologicalReaction>
</comment>
<evidence type="ECO:0000259" key="10">
    <source>
        <dbReference type="Pfam" id="PF00275"/>
    </source>
</evidence>
<feature type="binding site" evidence="9">
    <location>
        <position position="393"/>
    </location>
    <ligand>
        <name>phosphoenolpyruvate</name>
        <dbReference type="ChEBI" id="CHEBI:58702"/>
    </ligand>
</feature>
<dbReference type="FunFam" id="3.65.10.10:FF:000005">
    <property type="entry name" value="3-phosphoshikimate 1-carboxyvinyltransferase"/>
    <property type="match status" value="1"/>
</dbReference>
<dbReference type="InterPro" id="IPR006264">
    <property type="entry name" value="EPSP_synthase"/>
</dbReference>
<reference evidence="11 12" key="1">
    <citation type="submission" date="2013-03" db="EMBL/GenBank/DDBJ databases">
        <title>Salinisphaera hydrothermalis C41B8 Genome Sequencing.</title>
        <authorList>
            <person name="Li C."/>
            <person name="Lai Q."/>
            <person name="Shao Z."/>
        </authorList>
    </citation>
    <scope>NUCLEOTIDE SEQUENCE [LARGE SCALE GENOMIC DNA]</scope>
    <source>
        <strain evidence="11 12">C41B8</strain>
    </source>
</reference>
<evidence type="ECO:0000256" key="4">
    <source>
        <dbReference type="ARBA" id="ARBA00022490"/>
    </source>
</evidence>
<keyword evidence="5 9" id="KW-0028">Amino-acid biosynthesis</keyword>
<comment type="caution">
    <text evidence="11">The sequence shown here is derived from an EMBL/GenBank/DDBJ whole genome shotgun (WGS) entry which is preliminary data.</text>
</comment>
<dbReference type="STRING" id="1304275.C41B8_15902"/>
<evidence type="ECO:0000313" key="11">
    <source>
        <dbReference type="EMBL" id="KEZ76235.1"/>
    </source>
</evidence>
<evidence type="ECO:0000256" key="7">
    <source>
        <dbReference type="ARBA" id="ARBA00023141"/>
    </source>
</evidence>
<evidence type="ECO:0000256" key="2">
    <source>
        <dbReference type="ARBA" id="ARBA00004811"/>
    </source>
</evidence>
<comment type="subunit">
    <text evidence="9">Monomer.</text>
</comment>
<comment type="subcellular location">
    <subcellularLocation>
        <location evidence="9">Cytoplasm</location>
    </subcellularLocation>
</comment>
<dbReference type="InterPro" id="IPR036968">
    <property type="entry name" value="Enolpyruvate_Tfrase_sf"/>
</dbReference>
<feature type="binding site" evidence="9">
    <location>
        <position position="169"/>
    </location>
    <ligand>
        <name>3-phosphoshikimate</name>
        <dbReference type="ChEBI" id="CHEBI:145989"/>
    </ligand>
</feature>
<feature type="binding site" evidence="9">
    <location>
        <position position="96"/>
    </location>
    <ligand>
        <name>phosphoenolpyruvate</name>
        <dbReference type="ChEBI" id="CHEBI:58702"/>
    </ligand>
</feature>
<evidence type="ECO:0000313" key="12">
    <source>
        <dbReference type="Proteomes" id="UP000028302"/>
    </source>
</evidence>
<dbReference type="HAMAP" id="MF_00210">
    <property type="entry name" value="EPSP_synth"/>
    <property type="match status" value="1"/>
</dbReference>
<dbReference type="GO" id="GO:0009073">
    <property type="term" value="P:aromatic amino acid family biosynthetic process"/>
    <property type="evidence" value="ECO:0007669"/>
    <property type="project" value="UniProtKB-KW"/>
</dbReference>
<feature type="binding site" evidence="9">
    <location>
        <position position="24"/>
    </location>
    <ligand>
        <name>3-phosphoshikimate</name>
        <dbReference type="ChEBI" id="CHEBI:145989"/>
    </ligand>
</feature>